<keyword evidence="7" id="KW-1185">Reference proteome</keyword>
<dbReference type="InterPro" id="IPR036020">
    <property type="entry name" value="WW_dom_sf"/>
</dbReference>
<dbReference type="PANTHER" id="PTHR14791">
    <property type="entry name" value="BOMB/KIRA PROTEINS"/>
    <property type="match status" value="1"/>
</dbReference>
<dbReference type="EMBL" id="CAKKNE010000001">
    <property type="protein sequence ID" value="CAH0365589.1"/>
    <property type="molecule type" value="Genomic_DNA"/>
</dbReference>
<name>A0A8J2WSJ7_9STRA</name>
<reference evidence="6" key="1">
    <citation type="submission" date="2021-11" db="EMBL/GenBank/DDBJ databases">
        <authorList>
            <consortium name="Genoscope - CEA"/>
            <person name="William W."/>
        </authorList>
    </citation>
    <scope>NUCLEOTIDE SEQUENCE</scope>
</reference>
<comment type="caution">
    <text evidence="6">The sequence shown here is derived from an EMBL/GenBank/DDBJ whole genome shotgun (WGS) entry which is preliminary data.</text>
</comment>
<feature type="compositionally biased region" description="Basic residues" evidence="4">
    <location>
        <begin position="1"/>
        <end position="11"/>
    </location>
</feature>
<feature type="region of interest" description="Disordered" evidence="4">
    <location>
        <begin position="1"/>
        <end position="93"/>
    </location>
</feature>
<sequence length="278" mass="28819">MGRRWVRRKKQKTEQPAHNSLVAGYGSSDDDESDGEAASPWEKHVDAATGKPYWHDPATKRTTWDDPSPAPAPEPEPEPEPEPAPAAAPAPPPALAPLLPVFRALESELDGISARTGKSPFALDAAARARLAFASSSTAEPVAVQAKALSEACLAARAACEGRDDLLGAVALGAVVARYADWHGGALSDDAFARRLRAMADALAPAPAPAPAARASRFDVPPAEAPAPAPAPVAAAADGEDAAPPPLPAGWAATWDAQQGCVYYYNESSGETSWARPT</sequence>
<evidence type="ECO:0000256" key="1">
    <source>
        <dbReference type="ARBA" id="ARBA00004496"/>
    </source>
</evidence>
<dbReference type="InterPro" id="IPR051105">
    <property type="entry name" value="WWC/KIBRA_Hippo_Reg"/>
</dbReference>
<proteinExistence type="predicted"/>
<feature type="region of interest" description="Disordered" evidence="4">
    <location>
        <begin position="213"/>
        <end position="251"/>
    </location>
</feature>
<accession>A0A8J2WSJ7</accession>
<comment type="subcellular location">
    <subcellularLocation>
        <location evidence="1">Cytoplasm</location>
    </subcellularLocation>
</comment>
<dbReference type="Gene3D" id="2.20.70.10">
    <property type="match status" value="2"/>
</dbReference>
<dbReference type="AlphaFoldDB" id="A0A8J2WSJ7"/>
<dbReference type="SMART" id="SM00456">
    <property type="entry name" value="WW"/>
    <property type="match status" value="2"/>
</dbReference>
<protein>
    <recommendedName>
        <fullName evidence="5">WW domain-containing protein</fullName>
    </recommendedName>
</protein>
<dbReference type="CDD" id="cd00201">
    <property type="entry name" value="WW"/>
    <property type="match status" value="2"/>
</dbReference>
<dbReference type="Proteomes" id="UP000789595">
    <property type="component" value="Unassembled WGS sequence"/>
</dbReference>
<keyword evidence="3" id="KW-0597">Phosphoprotein</keyword>
<evidence type="ECO:0000256" key="3">
    <source>
        <dbReference type="ARBA" id="ARBA00022553"/>
    </source>
</evidence>
<dbReference type="SUPFAM" id="SSF51045">
    <property type="entry name" value="WW domain"/>
    <property type="match status" value="2"/>
</dbReference>
<evidence type="ECO:0000256" key="4">
    <source>
        <dbReference type="SAM" id="MobiDB-lite"/>
    </source>
</evidence>
<organism evidence="6 7">
    <name type="scientific">Pelagomonas calceolata</name>
    <dbReference type="NCBI Taxonomy" id="35677"/>
    <lineage>
        <taxon>Eukaryota</taxon>
        <taxon>Sar</taxon>
        <taxon>Stramenopiles</taxon>
        <taxon>Ochrophyta</taxon>
        <taxon>Pelagophyceae</taxon>
        <taxon>Pelagomonadales</taxon>
        <taxon>Pelagomonadaceae</taxon>
        <taxon>Pelagomonas</taxon>
    </lineage>
</organism>
<evidence type="ECO:0000313" key="7">
    <source>
        <dbReference type="Proteomes" id="UP000789595"/>
    </source>
</evidence>
<dbReference type="GO" id="GO:0005737">
    <property type="term" value="C:cytoplasm"/>
    <property type="evidence" value="ECO:0007669"/>
    <property type="project" value="UniProtKB-SubCell"/>
</dbReference>
<gene>
    <name evidence="6" type="ORF">PECAL_1P20360</name>
</gene>
<feature type="domain" description="WW" evidence="5">
    <location>
        <begin position="245"/>
        <end position="278"/>
    </location>
</feature>
<dbReference type="PROSITE" id="PS01159">
    <property type="entry name" value="WW_DOMAIN_1"/>
    <property type="match status" value="2"/>
</dbReference>
<feature type="compositionally biased region" description="Low complexity" evidence="4">
    <location>
        <begin position="213"/>
        <end position="222"/>
    </location>
</feature>
<evidence type="ECO:0000259" key="5">
    <source>
        <dbReference type="PROSITE" id="PS50020"/>
    </source>
</evidence>
<dbReference type="Pfam" id="PF00397">
    <property type="entry name" value="WW"/>
    <property type="match status" value="2"/>
</dbReference>
<feature type="compositionally biased region" description="Pro residues" evidence="4">
    <location>
        <begin position="82"/>
        <end position="93"/>
    </location>
</feature>
<evidence type="ECO:0000313" key="6">
    <source>
        <dbReference type="EMBL" id="CAH0365589.1"/>
    </source>
</evidence>
<evidence type="ECO:0000256" key="2">
    <source>
        <dbReference type="ARBA" id="ARBA00022490"/>
    </source>
</evidence>
<feature type="domain" description="WW" evidence="5">
    <location>
        <begin position="35"/>
        <end position="69"/>
    </location>
</feature>
<dbReference type="InterPro" id="IPR001202">
    <property type="entry name" value="WW_dom"/>
</dbReference>
<dbReference type="PROSITE" id="PS50020">
    <property type="entry name" value="WW_DOMAIN_2"/>
    <property type="match status" value="2"/>
</dbReference>
<dbReference type="PANTHER" id="PTHR14791:SF29">
    <property type="entry name" value="PROTEIN KIBRA"/>
    <property type="match status" value="1"/>
</dbReference>
<feature type="compositionally biased region" description="Basic and acidic residues" evidence="4">
    <location>
        <begin position="53"/>
        <end position="64"/>
    </location>
</feature>
<keyword evidence="2" id="KW-0963">Cytoplasm</keyword>